<name>A0A1D1Y4S0_9ARAE</name>
<organism evidence="4">
    <name type="scientific">Anthurium amnicola</name>
    <dbReference type="NCBI Taxonomy" id="1678845"/>
    <lineage>
        <taxon>Eukaryota</taxon>
        <taxon>Viridiplantae</taxon>
        <taxon>Streptophyta</taxon>
        <taxon>Embryophyta</taxon>
        <taxon>Tracheophyta</taxon>
        <taxon>Spermatophyta</taxon>
        <taxon>Magnoliopsida</taxon>
        <taxon>Liliopsida</taxon>
        <taxon>Araceae</taxon>
        <taxon>Pothoideae</taxon>
        <taxon>Potheae</taxon>
        <taxon>Anthurium</taxon>
    </lineage>
</organism>
<evidence type="ECO:0000313" key="4">
    <source>
        <dbReference type="EMBL" id="JAT49586.1"/>
    </source>
</evidence>
<feature type="domain" description="14-3-3" evidence="3">
    <location>
        <begin position="34"/>
        <end position="85"/>
    </location>
</feature>
<dbReference type="Gene3D" id="1.20.190.20">
    <property type="entry name" value="14-3-3 domain"/>
    <property type="match status" value="1"/>
</dbReference>
<evidence type="ECO:0000256" key="2">
    <source>
        <dbReference type="SAM" id="MobiDB-lite"/>
    </source>
</evidence>
<protein>
    <submittedName>
        <fullName evidence="4">14-3-3 protein zeta</fullName>
    </submittedName>
</protein>
<reference evidence="4" key="1">
    <citation type="submission" date="2015-07" db="EMBL/GenBank/DDBJ databases">
        <title>Transcriptome Assembly of Anthurium amnicola.</title>
        <authorList>
            <person name="Suzuki J."/>
        </authorList>
    </citation>
    <scope>NUCLEOTIDE SEQUENCE</scope>
</reference>
<dbReference type="InterPro" id="IPR036815">
    <property type="entry name" value="14-3-3_dom_sf"/>
</dbReference>
<sequence length="101" mass="11197">NSTAHRTLFVTLASPRASLNSHTAIMSNQLIESAQKAHQEGNFDKMCSVMQQIVSANANLNAEQRNMLFIAYKGAATKRRAELKQNPNNSNASRELEKYCA</sequence>
<dbReference type="InterPro" id="IPR023410">
    <property type="entry name" value="14-3-3_domain"/>
</dbReference>
<proteinExistence type="inferred from homology"/>
<feature type="non-terminal residue" evidence="4">
    <location>
        <position position="1"/>
    </location>
</feature>
<dbReference type="SUPFAM" id="SSF48445">
    <property type="entry name" value="14-3-3 protein"/>
    <property type="match status" value="1"/>
</dbReference>
<comment type="similarity">
    <text evidence="1">Belongs to the 14-3-3 family.</text>
</comment>
<feature type="non-terminal residue" evidence="4">
    <location>
        <position position="101"/>
    </location>
</feature>
<evidence type="ECO:0000256" key="1">
    <source>
        <dbReference type="ARBA" id="ARBA00006141"/>
    </source>
</evidence>
<feature type="region of interest" description="Disordered" evidence="2">
    <location>
        <begin position="81"/>
        <end position="101"/>
    </location>
</feature>
<dbReference type="AlphaFoldDB" id="A0A1D1Y4S0"/>
<evidence type="ECO:0000259" key="3">
    <source>
        <dbReference type="Pfam" id="PF00244"/>
    </source>
</evidence>
<gene>
    <name evidence="4" type="primary">YWHAZ_0</name>
    <name evidence="4" type="ORF">g.8495</name>
</gene>
<dbReference type="EMBL" id="GDJX01018350">
    <property type="protein sequence ID" value="JAT49586.1"/>
    <property type="molecule type" value="Transcribed_RNA"/>
</dbReference>
<accession>A0A1D1Y4S0</accession>
<dbReference type="Pfam" id="PF00244">
    <property type="entry name" value="14-3-3"/>
    <property type="match status" value="1"/>
</dbReference>